<dbReference type="KEGG" id="dmt:DESME_14170"/>
<evidence type="ECO:0000313" key="3">
    <source>
        <dbReference type="Proteomes" id="UP000010847"/>
    </source>
</evidence>
<proteinExistence type="predicted"/>
<evidence type="ECO:0008006" key="4">
    <source>
        <dbReference type="Google" id="ProtNLM"/>
    </source>
</evidence>
<gene>
    <name evidence="2" type="ORF">DESME_14170</name>
</gene>
<keyword evidence="1" id="KW-0732">Signal</keyword>
<dbReference type="InterPro" id="IPR007253">
    <property type="entry name" value="Cell_wall-bd_2"/>
</dbReference>
<protein>
    <recommendedName>
        <fullName evidence="4">Cell wall-binding protein</fullName>
    </recommendedName>
</protein>
<name>W0ECV2_9FIRM</name>
<dbReference type="InterPro" id="IPR051922">
    <property type="entry name" value="Bact_Sporulation_Assoc"/>
</dbReference>
<dbReference type="Gene3D" id="3.40.50.12090">
    <property type="match status" value="1"/>
</dbReference>
<reference evidence="2 3" key="1">
    <citation type="submission" date="2013-12" db="EMBL/GenBank/DDBJ databases">
        <authorList>
            <consortium name="DOE Joint Genome Institute"/>
            <person name="Smidt H."/>
            <person name="Huntemann M."/>
            <person name="Han J."/>
            <person name="Chen A."/>
            <person name="Kyrpides N."/>
            <person name="Mavromatis K."/>
            <person name="Markowitz V."/>
            <person name="Palaniappan K."/>
            <person name="Ivanova N."/>
            <person name="Schaumberg A."/>
            <person name="Pati A."/>
            <person name="Liolios K."/>
            <person name="Nordberg H.P."/>
            <person name="Cantor M.N."/>
            <person name="Hua S.X."/>
            <person name="Woyke T."/>
        </authorList>
    </citation>
    <scope>NUCLEOTIDE SEQUENCE [LARGE SCALE GENOMIC DNA]</scope>
    <source>
        <strain evidence="3">DSM 15288</strain>
    </source>
</reference>
<dbReference type="HOGENOM" id="CLU_768887_0_0_9"/>
<feature type="chain" id="PRO_5004787386" description="Cell wall-binding protein" evidence="1">
    <location>
        <begin position="24"/>
        <end position="365"/>
    </location>
</feature>
<keyword evidence="3" id="KW-1185">Reference proteome</keyword>
<dbReference type="STRING" id="871968.DESME_14170"/>
<dbReference type="Pfam" id="PF04122">
    <property type="entry name" value="CW_binding_2"/>
    <property type="match status" value="3"/>
</dbReference>
<dbReference type="OrthoDB" id="9798386at2"/>
<feature type="signal peptide" evidence="1">
    <location>
        <begin position="1"/>
        <end position="23"/>
    </location>
</feature>
<dbReference type="eggNOG" id="COG2247">
    <property type="taxonomic scope" value="Bacteria"/>
</dbReference>
<sequence length="365" mass="38392">MKKILGVLLTLAMSLALPLSAAASTTPTQTQQVRLQGSNRYETAVSIANELAKQHNIDFSKGEKFQNVVLASGNNFPDALAGAPLANQENAPILLVDNTPENSTTTFDFIQAHVSTSGNVFLLGGTGVIPQNFTDKLVSMGFAPQNIEQLGGQNRNETSLIISKRLQNPLKEVVLVTDSYFADALTVAPTATSVFTPILLVADTGLTPDQKAFCDSINNVVIFGTLASKTNEIYPRAMGLTGANKYDSNAIWAKQVKNKPFIALATGEDYPDALAGAVLVGSLGVGGGVVLMTNPNQLPSETISALNVISYNDKQALTYTNAQGQYSSFPAVMYPTLYILGGTGAVSDSVQSQAATILNGPGTAK</sequence>
<dbReference type="EMBL" id="CP007032">
    <property type="protein sequence ID" value="AHF08675.1"/>
    <property type="molecule type" value="Genomic_DNA"/>
</dbReference>
<dbReference type="Proteomes" id="UP000010847">
    <property type="component" value="Chromosome"/>
</dbReference>
<accession>W0ECV2</accession>
<evidence type="ECO:0000256" key="1">
    <source>
        <dbReference type="SAM" id="SignalP"/>
    </source>
</evidence>
<organism evidence="2 3">
    <name type="scientific">Desulfitobacterium metallireducens DSM 15288</name>
    <dbReference type="NCBI Taxonomy" id="871968"/>
    <lineage>
        <taxon>Bacteria</taxon>
        <taxon>Bacillati</taxon>
        <taxon>Bacillota</taxon>
        <taxon>Clostridia</taxon>
        <taxon>Eubacteriales</taxon>
        <taxon>Desulfitobacteriaceae</taxon>
        <taxon>Desulfitobacterium</taxon>
    </lineage>
</organism>
<dbReference type="RefSeq" id="WP_006718074.1">
    <property type="nucleotide sequence ID" value="NZ_CP007032.1"/>
</dbReference>
<dbReference type="PANTHER" id="PTHR30032">
    <property type="entry name" value="N-ACETYLMURAMOYL-L-ALANINE AMIDASE-RELATED"/>
    <property type="match status" value="1"/>
</dbReference>
<evidence type="ECO:0000313" key="2">
    <source>
        <dbReference type="EMBL" id="AHF08675.1"/>
    </source>
</evidence>
<dbReference type="PANTHER" id="PTHR30032:SF8">
    <property type="entry name" value="GERMINATION-SPECIFIC N-ACETYLMURAMOYL-L-ALANINE AMIDASE"/>
    <property type="match status" value="1"/>
</dbReference>
<dbReference type="AlphaFoldDB" id="W0ECV2"/>